<gene>
    <name evidence="2" type="ORF">ABN611_23190</name>
</gene>
<sequence>MSGFLDTLLDRTVVLGYTRIGYRIRSRHWPVDDPAPHALAGKTAVVTGARSGLGKATAAGLARLGATVRLVVRDADRAATTLADLRREQPEAEFVLDECDIADLDAVRRYAAGLTGPVHALIHNAGVMPKRRTESPQGHELTLATHVLGPLLLTELLRPNLTEGRVILVASGGMYTQPLPADPEYRDTPYRGATAYARTKRIQIALTPLLAAHLAPTFVATMHPGWSQTPGLARSLPTFTKLTKPLLRTPTQATDTTLWLTATTPTPPTGTFWHDRHPRPPHYSRKTRTPTESTQATWTYCTTAAGIP</sequence>
<dbReference type="Gene3D" id="3.40.50.720">
    <property type="entry name" value="NAD(P)-binding Rossmann-like Domain"/>
    <property type="match status" value="1"/>
</dbReference>
<dbReference type="InterPro" id="IPR002347">
    <property type="entry name" value="SDR_fam"/>
</dbReference>
<protein>
    <submittedName>
        <fullName evidence="2">SDR family NAD(P)-dependent oxidoreductase</fullName>
    </submittedName>
</protein>
<accession>A0AAU7T3Q7</accession>
<organism evidence="2">
    <name type="scientific">Kribbella sp. HUAS MG21</name>
    <dbReference type="NCBI Taxonomy" id="3160966"/>
    <lineage>
        <taxon>Bacteria</taxon>
        <taxon>Bacillati</taxon>
        <taxon>Actinomycetota</taxon>
        <taxon>Actinomycetes</taxon>
        <taxon>Propionibacteriales</taxon>
        <taxon>Kribbellaceae</taxon>
        <taxon>Kribbella</taxon>
    </lineage>
</organism>
<dbReference type="EMBL" id="CP158165">
    <property type="protein sequence ID" value="XBV21465.1"/>
    <property type="molecule type" value="Genomic_DNA"/>
</dbReference>
<dbReference type="PRINTS" id="PR00081">
    <property type="entry name" value="GDHRDH"/>
</dbReference>
<feature type="compositionally biased region" description="Basic residues" evidence="1">
    <location>
        <begin position="276"/>
        <end position="288"/>
    </location>
</feature>
<dbReference type="PANTHER" id="PTHR44656:SF7">
    <property type="entry name" value="DEHYDROGENASE_REDUCTASE SDR FAMILY MEMBER 12"/>
    <property type="match status" value="1"/>
</dbReference>
<dbReference type="InterPro" id="IPR036291">
    <property type="entry name" value="NAD(P)-bd_dom_sf"/>
</dbReference>
<dbReference type="PANTHER" id="PTHR44656">
    <property type="entry name" value="DEHYDROGENASE/REDUCTASE SDR FAMILY MEMBER 12"/>
    <property type="match status" value="1"/>
</dbReference>
<name>A0AAU7T3Q7_9ACTN</name>
<feature type="region of interest" description="Disordered" evidence="1">
    <location>
        <begin position="267"/>
        <end position="291"/>
    </location>
</feature>
<dbReference type="Pfam" id="PF00106">
    <property type="entry name" value="adh_short"/>
    <property type="match status" value="1"/>
</dbReference>
<reference evidence="2" key="1">
    <citation type="submission" date="2024-06" db="EMBL/GenBank/DDBJ databases">
        <title>Kribbella sp. strain HUAS MG21 genome sequences.</title>
        <authorList>
            <person name="Mo P."/>
        </authorList>
    </citation>
    <scope>NUCLEOTIDE SEQUENCE</scope>
    <source>
        <strain evidence="2">HUAS MG21</strain>
    </source>
</reference>
<evidence type="ECO:0000313" key="2">
    <source>
        <dbReference type="EMBL" id="XBV21465.1"/>
    </source>
</evidence>
<proteinExistence type="predicted"/>
<dbReference type="InterPro" id="IPR052992">
    <property type="entry name" value="SDR_member_12"/>
</dbReference>
<evidence type="ECO:0000256" key="1">
    <source>
        <dbReference type="SAM" id="MobiDB-lite"/>
    </source>
</evidence>
<dbReference type="RefSeq" id="WP_350274325.1">
    <property type="nucleotide sequence ID" value="NZ_CP158165.1"/>
</dbReference>
<dbReference type="SUPFAM" id="SSF51735">
    <property type="entry name" value="NAD(P)-binding Rossmann-fold domains"/>
    <property type="match status" value="1"/>
</dbReference>
<dbReference type="AlphaFoldDB" id="A0AAU7T3Q7"/>